<organism evidence="2 3">
    <name type="scientific">Solanum verrucosum</name>
    <dbReference type="NCBI Taxonomy" id="315347"/>
    <lineage>
        <taxon>Eukaryota</taxon>
        <taxon>Viridiplantae</taxon>
        <taxon>Streptophyta</taxon>
        <taxon>Embryophyta</taxon>
        <taxon>Tracheophyta</taxon>
        <taxon>Spermatophyta</taxon>
        <taxon>Magnoliopsida</taxon>
        <taxon>eudicotyledons</taxon>
        <taxon>Gunneridae</taxon>
        <taxon>Pentapetalae</taxon>
        <taxon>asterids</taxon>
        <taxon>lamiids</taxon>
        <taxon>Solanales</taxon>
        <taxon>Solanaceae</taxon>
        <taxon>Solanoideae</taxon>
        <taxon>Solaneae</taxon>
        <taxon>Solanum</taxon>
    </lineage>
</organism>
<evidence type="ECO:0000313" key="3">
    <source>
        <dbReference type="Proteomes" id="UP001234989"/>
    </source>
</evidence>
<dbReference type="Proteomes" id="UP001234989">
    <property type="component" value="Chromosome 11"/>
</dbReference>
<dbReference type="AlphaFoldDB" id="A0AAF0V0X4"/>
<proteinExistence type="predicted"/>
<gene>
    <name evidence="2" type="ORF">MTR67_048494</name>
</gene>
<name>A0AAF0V0X4_SOLVR</name>
<evidence type="ECO:0000256" key="1">
    <source>
        <dbReference type="SAM" id="MobiDB-lite"/>
    </source>
</evidence>
<accession>A0AAF0V0X4</accession>
<feature type="non-terminal residue" evidence="2">
    <location>
        <position position="73"/>
    </location>
</feature>
<dbReference type="EMBL" id="CP133622">
    <property type="protein sequence ID" value="WMV55109.1"/>
    <property type="molecule type" value="Genomic_DNA"/>
</dbReference>
<feature type="compositionally biased region" description="Basic and acidic residues" evidence="1">
    <location>
        <begin position="1"/>
        <end position="20"/>
    </location>
</feature>
<feature type="region of interest" description="Disordered" evidence="1">
    <location>
        <begin position="1"/>
        <end position="31"/>
    </location>
</feature>
<sequence length="73" mass="8448">MDPREGTRRSLLGQRDRFPSEAHGGSPVPLVPASLVPVEARGDAVTQPHQFHWYLRKIWTQDLQYLLFLHQRS</sequence>
<reference evidence="2" key="1">
    <citation type="submission" date="2023-08" db="EMBL/GenBank/DDBJ databases">
        <title>A de novo genome assembly of Solanum verrucosum Schlechtendal, a Mexican diploid species geographically isolated from the other diploid A-genome species in potato relatives.</title>
        <authorList>
            <person name="Hosaka K."/>
        </authorList>
    </citation>
    <scope>NUCLEOTIDE SEQUENCE</scope>
    <source>
        <tissue evidence="2">Young leaves</tissue>
    </source>
</reference>
<evidence type="ECO:0000313" key="2">
    <source>
        <dbReference type="EMBL" id="WMV55109.1"/>
    </source>
</evidence>
<keyword evidence="3" id="KW-1185">Reference proteome</keyword>
<protein>
    <submittedName>
        <fullName evidence="2">Uncharacterized protein</fullName>
    </submittedName>
</protein>